<evidence type="ECO:0000313" key="2">
    <source>
        <dbReference type="Proteomes" id="UP000295484"/>
    </source>
</evidence>
<evidence type="ECO:0000313" key="1">
    <source>
        <dbReference type="EMBL" id="TDX22892.1"/>
    </source>
</evidence>
<name>A0A4R8FCC9_9RHOB</name>
<dbReference type="RefSeq" id="WP_134079296.1">
    <property type="nucleotide sequence ID" value="NZ_SOEB01000028.1"/>
</dbReference>
<dbReference type="AlphaFoldDB" id="A0A4R8FCC9"/>
<proteinExistence type="predicted"/>
<sequence length="118" mass="13057">MTDDPSPEAGGAAAWALLEEAEEHYRRTIRALNELIEEIEAGNSERARMLRGALNDLGKAAQTAFDERQRVERRLNAESESEGGIQALDLEQARLEVGRRLDRLRNTLDAGRVSGGVE</sequence>
<dbReference type="EMBL" id="SOEB01000028">
    <property type="protein sequence ID" value="TDX22892.1"/>
    <property type="molecule type" value="Genomic_DNA"/>
</dbReference>
<organism evidence="1 2">
    <name type="scientific">Rhodovulum visakhapatnamense</name>
    <dbReference type="NCBI Taxonomy" id="364297"/>
    <lineage>
        <taxon>Bacteria</taxon>
        <taxon>Pseudomonadati</taxon>
        <taxon>Pseudomonadota</taxon>
        <taxon>Alphaproteobacteria</taxon>
        <taxon>Rhodobacterales</taxon>
        <taxon>Paracoccaceae</taxon>
        <taxon>Rhodovulum</taxon>
    </lineage>
</organism>
<reference evidence="1 2" key="1">
    <citation type="submission" date="2019-03" db="EMBL/GenBank/DDBJ databases">
        <title>Genomic Encyclopedia of Type Strains, Phase IV (KMG-IV): sequencing the most valuable type-strain genomes for metagenomic binning, comparative biology and taxonomic classification.</title>
        <authorList>
            <person name="Goeker M."/>
        </authorList>
    </citation>
    <scope>NUCLEOTIDE SEQUENCE [LARGE SCALE GENOMIC DNA]</scope>
    <source>
        <strain evidence="1 2">JA181</strain>
    </source>
</reference>
<gene>
    <name evidence="1" type="ORF">EV657_12825</name>
</gene>
<comment type="caution">
    <text evidence="1">The sequence shown here is derived from an EMBL/GenBank/DDBJ whole genome shotgun (WGS) entry which is preliminary data.</text>
</comment>
<protein>
    <submittedName>
        <fullName evidence="1">Uncharacterized protein</fullName>
    </submittedName>
</protein>
<dbReference type="Proteomes" id="UP000295484">
    <property type="component" value="Unassembled WGS sequence"/>
</dbReference>
<accession>A0A4R8FCC9</accession>